<evidence type="ECO:0000256" key="2">
    <source>
        <dbReference type="PROSITE-ProRule" id="PRU00335"/>
    </source>
</evidence>
<sequence length="193" mass="22563">MRFESSKGQSLGVQRTLKAFENAMFTLLSKQKFEKITVSKICEQAMYPRATFYNYFSDKYDLLDYCWNSISQNIHLDQIDPKHIRSSFFEVFDQIYELFFSYQEVLIGIIENNPLNSRLAQNFINHFSNILEKVLSDEIGEQNEMIPVRLLAQQYSNSAVIILSWIFLEGHPTSLEEAHRYLTVLVGNNILPE</sequence>
<protein>
    <recommendedName>
        <fullName evidence="3">HTH tetR-type domain-containing protein</fullName>
    </recommendedName>
</protein>
<evidence type="ECO:0000259" key="3">
    <source>
        <dbReference type="PROSITE" id="PS50977"/>
    </source>
</evidence>
<dbReference type="PANTHER" id="PTHR43479">
    <property type="entry name" value="ACREF/ENVCD OPERON REPRESSOR-RELATED"/>
    <property type="match status" value="1"/>
</dbReference>
<keyword evidence="5" id="KW-1185">Reference proteome</keyword>
<name>A0AAU9D2B7_9LACO</name>
<dbReference type="SUPFAM" id="SSF46689">
    <property type="entry name" value="Homeodomain-like"/>
    <property type="match status" value="1"/>
</dbReference>
<dbReference type="InterPro" id="IPR050624">
    <property type="entry name" value="HTH-type_Tx_Regulator"/>
</dbReference>
<keyword evidence="1 2" id="KW-0238">DNA-binding</keyword>
<dbReference type="Gene3D" id="1.10.357.10">
    <property type="entry name" value="Tetracycline Repressor, domain 2"/>
    <property type="match status" value="1"/>
</dbReference>
<dbReference type="Pfam" id="PF00440">
    <property type="entry name" value="TetR_N"/>
    <property type="match status" value="1"/>
</dbReference>
<feature type="domain" description="HTH tetR-type" evidence="3">
    <location>
        <begin position="14"/>
        <end position="74"/>
    </location>
</feature>
<evidence type="ECO:0000313" key="4">
    <source>
        <dbReference type="EMBL" id="BDR58926.1"/>
    </source>
</evidence>
<organism evidence="4 5">
    <name type="scientific">Xylocopilactobacillus apicola</name>
    <dbReference type="NCBI Taxonomy" id="2932184"/>
    <lineage>
        <taxon>Bacteria</taxon>
        <taxon>Bacillati</taxon>
        <taxon>Bacillota</taxon>
        <taxon>Bacilli</taxon>
        <taxon>Lactobacillales</taxon>
        <taxon>Lactobacillaceae</taxon>
        <taxon>Xylocopilactobacillus</taxon>
    </lineage>
</organism>
<dbReference type="Proteomes" id="UP001321861">
    <property type="component" value="Chromosome"/>
</dbReference>
<dbReference type="GO" id="GO:0003677">
    <property type="term" value="F:DNA binding"/>
    <property type="evidence" value="ECO:0007669"/>
    <property type="project" value="UniProtKB-UniRule"/>
</dbReference>
<evidence type="ECO:0000256" key="1">
    <source>
        <dbReference type="ARBA" id="ARBA00023125"/>
    </source>
</evidence>
<feature type="DNA-binding region" description="H-T-H motif" evidence="2">
    <location>
        <begin position="37"/>
        <end position="56"/>
    </location>
</feature>
<dbReference type="EMBL" id="AP026802">
    <property type="protein sequence ID" value="BDR58926.1"/>
    <property type="molecule type" value="Genomic_DNA"/>
</dbReference>
<dbReference type="PROSITE" id="PS50977">
    <property type="entry name" value="HTH_TETR_2"/>
    <property type="match status" value="1"/>
</dbReference>
<dbReference type="InterPro" id="IPR009057">
    <property type="entry name" value="Homeodomain-like_sf"/>
</dbReference>
<evidence type="ECO:0000313" key="5">
    <source>
        <dbReference type="Proteomes" id="UP001321861"/>
    </source>
</evidence>
<reference evidence="4 5" key="1">
    <citation type="journal article" date="2023" name="Microbiol. Spectr.">
        <title>Symbiosis of Carpenter Bees with Uncharacterized Lactic Acid Bacteria Showing NAD Auxotrophy.</title>
        <authorList>
            <person name="Kawasaki S."/>
            <person name="Ozawa K."/>
            <person name="Mori T."/>
            <person name="Yamamoto A."/>
            <person name="Ito M."/>
            <person name="Ohkuma M."/>
            <person name="Sakamoto M."/>
            <person name="Matsutani M."/>
        </authorList>
    </citation>
    <scope>NUCLEOTIDE SEQUENCE [LARGE SCALE GENOMIC DNA]</scope>
    <source>
        <strain evidence="4 5">XA3</strain>
    </source>
</reference>
<dbReference type="KEGG" id="xap:XA3_13670"/>
<dbReference type="InterPro" id="IPR001647">
    <property type="entry name" value="HTH_TetR"/>
</dbReference>
<accession>A0AAU9D2B7</accession>
<dbReference type="RefSeq" id="WP_317634749.1">
    <property type="nucleotide sequence ID" value="NZ_AP026802.1"/>
</dbReference>
<proteinExistence type="predicted"/>
<gene>
    <name evidence="4" type="ORF">XA3_13670</name>
</gene>
<dbReference type="PANTHER" id="PTHR43479:SF7">
    <property type="entry name" value="TETR-FAMILY TRANSCRIPTIONAL REGULATOR"/>
    <property type="match status" value="1"/>
</dbReference>
<dbReference type="AlphaFoldDB" id="A0AAU9D2B7"/>